<name>A0A6I3KD35_9HYPH</name>
<dbReference type="SUPFAM" id="SSF56935">
    <property type="entry name" value="Porins"/>
    <property type="match status" value="1"/>
</dbReference>
<accession>A0A6I3KD35</accession>
<gene>
    <name evidence="2" type="ORF">GIW81_00050</name>
</gene>
<dbReference type="InterPro" id="IPR032638">
    <property type="entry name" value="Porin_5"/>
</dbReference>
<evidence type="ECO:0000313" key="2">
    <source>
        <dbReference type="EMBL" id="MTD92724.1"/>
    </source>
</evidence>
<evidence type="ECO:0000256" key="1">
    <source>
        <dbReference type="SAM" id="MobiDB-lite"/>
    </source>
</evidence>
<feature type="compositionally biased region" description="Polar residues" evidence="1">
    <location>
        <begin position="1"/>
        <end position="13"/>
    </location>
</feature>
<reference evidence="2 3" key="1">
    <citation type="submission" date="2019-11" db="EMBL/GenBank/DDBJ databases">
        <title>Identification of a novel strain.</title>
        <authorList>
            <person name="Xu Q."/>
            <person name="Wang G."/>
        </authorList>
    </citation>
    <scope>NUCLEOTIDE SEQUENCE [LARGE SCALE GENOMIC DNA]</scope>
    <source>
        <strain evidence="3">xq</strain>
    </source>
</reference>
<dbReference type="EMBL" id="WMBQ01000001">
    <property type="protein sequence ID" value="MTD92724.1"/>
    <property type="molecule type" value="Genomic_DNA"/>
</dbReference>
<proteinExistence type="predicted"/>
<dbReference type="AlphaFoldDB" id="A0A6I3KD35"/>
<sequence>MLAQAATQAASGTEKTDNPKVSDKKPTSPNATASLVNALVEKGVLTEEQATAIIQQADDETYVGREAAKDATVQAAEAAKAAKEAALAASPPGTKHVSYVPETVKRQLRDDIRAEVMDQAKRENWASPGKYPEWASHMKFYGDIRARYEGIFFPDGNAPGGFFPNFNSINTGSPYDIRGGATNPYPRYNTDQDRTRFRTRVRLGLNADLGEGFTAGLRMASGNDGSPVSPNQTFGSSGGYFSKYSIWLDRAFIKYAPIEEAKLSIGRFDNPFFAPADLVWDPDLGFDGVALQAKHEIMQDLVPWAVAGAFPIFNTDLNFASNEDNKYDSEDKYLYGAQVGVAWKPRENIGLKFGVAYYDFDNVKGKVSSECEVINSSSACDTDALRPSFAQRGNTYTPLRNIQANASNGNGTTNQFQYFGLASDFKELVVTAQADLGYFSPYHIIIDGEYVQNLAFDRSAIVGQGAVNNIGASFNGAPGTYDGGGYGWFVRTTVGHTELEEFGDWNTHLGYKWLESDATLDAFTDSDFGLGGTNLKGFIVGGNLALSHSVTTTVKGFSANAIAGAPYSVDILQLDVNAKF</sequence>
<organism evidence="2 3">
    <name type="scientific">Hyphomicrobium album</name>
    <dbReference type="NCBI Taxonomy" id="2665159"/>
    <lineage>
        <taxon>Bacteria</taxon>
        <taxon>Pseudomonadati</taxon>
        <taxon>Pseudomonadota</taxon>
        <taxon>Alphaproteobacteria</taxon>
        <taxon>Hyphomicrobiales</taxon>
        <taxon>Hyphomicrobiaceae</taxon>
        <taxon>Hyphomicrobium</taxon>
    </lineage>
</organism>
<evidence type="ECO:0008006" key="4">
    <source>
        <dbReference type="Google" id="ProtNLM"/>
    </source>
</evidence>
<comment type="caution">
    <text evidence="2">The sequence shown here is derived from an EMBL/GenBank/DDBJ whole genome shotgun (WGS) entry which is preliminary data.</text>
</comment>
<feature type="compositionally biased region" description="Basic and acidic residues" evidence="1">
    <location>
        <begin position="14"/>
        <end position="26"/>
    </location>
</feature>
<keyword evidence="3" id="KW-1185">Reference proteome</keyword>
<protein>
    <recommendedName>
        <fullName evidence="4">Porin</fullName>
    </recommendedName>
</protein>
<dbReference type="Proteomes" id="UP000440694">
    <property type="component" value="Unassembled WGS sequence"/>
</dbReference>
<evidence type="ECO:0000313" key="3">
    <source>
        <dbReference type="Proteomes" id="UP000440694"/>
    </source>
</evidence>
<dbReference type="Pfam" id="PF16930">
    <property type="entry name" value="Porin_5"/>
    <property type="match status" value="1"/>
</dbReference>
<feature type="region of interest" description="Disordered" evidence="1">
    <location>
        <begin position="1"/>
        <end position="33"/>
    </location>
</feature>